<comment type="subunit">
    <text evidence="4">Component of the Mediator complex.</text>
</comment>
<sequence>ITLSRLFFLPILPHQSSPSTSLITHISRSFPAQPLPAFFLDHRLFIDTSSLLPNADISLRKFTSILTLSHTPTRTYVATSAPKDSKKDNHALITPTMITIPSSALETFTQLVGTKLQPQWAHRQSLTLENGTSLSLSNGEWTVRLGDLKIPSRPNQAGSTIRALVFEISYNADSDEDSSGSDTEVHKDDEGMIRSFLESLLDGTAVRIDNSTNSRDLFRKTGMRVQDSTKSPSVADFSLATLYMDMLRGSR</sequence>
<dbReference type="GeneID" id="25279867"/>
<dbReference type="GO" id="GO:0006357">
    <property type="term" value="P:regulation of transcription by RNA polymerase II"/>
    <property type="evidence" value="ECO:0007669"/>
    <property type="project" value="InterPro"/>
</dbReference>
<dbReference type="GO" id="GO:0016592">
    <property type="term" value="C:mediator complex"/>
    <property type="evidence" value="ECO:0007669"/>
    <property type="project" value="InterPro"/>
</dbReference>
<evidence type="ECO:0000256" key="3">
    <source>
        <dbReference type="ARBA" id="ARBA00023242"/>
    </source>
</evidence>
<evidence type="ECO:0000256" key="2">
    <source>
        <dbReference type="ARBA" id="ARBA00010743"/>
    </source>
</evidence>
<feature type="non-terminal residue" evidence="5">
    <location>
        <position position="1"/>
    </location>
</feature>
<comment type="caution">
    <text evidence="5">The sequence shown here is derived from an EMBL/GenBank/DDBJ whole genome shotgun (WGS) entry which is preliminary data.</text>
</comment>
<dbReference type="Pfam" id="PF08612">
    <property type="entry name" value="Med20"/>
    <property type="match status" value="1"/>
</dbReference>
<evidence type="ECO:0000313" key="6">
    <source>
        <dbReference type="Proteomes" id="UP000027920"/>
    </source>
</evidence>
<keyword evidence="4" id="KW-0010">Activator</keyword>
<dbReference type="VEuPathDB" id="FungiDB:A1O9_04940"/>
<protein>
    <recommendedName>
        <fullName evidence="4">Mediator of RNA polymerase II transcription subunit 20</fullName>
    </recommendedName>
    <alternativeName>
        <fullName evidence="4">Mediator complex subunit 20</fullName>
    </alternativeName>
</protein>
<reference evidence="5 6" key="1">
    <citation type="submission" date="2013-03" db="EMBL/GenBank/DDBJ databases">
        <title>The Genome Sequence of Exophiala aquamarina CBS 119918.</title>
        <authorList>
            <consortium name="The Broad Institute Genomics Platform"/>
            <person name="Cuomo C."/>
            <person name="de Hoog S."/>
            <person name="Gorbushina A."/>
            <person name="Walker B."/>
            <person name="Young S.K."/>
            <person name="Zeng Q."/>
            <person name="Gargeya S."/>
            <person name="Fitzgerald M."/>
            <person name="Haas B."/>
            <person name="Abouelleil A."/>
            <person name="Allen A.W."/>
            <person name="Alvarado L."/>
            <person name="Arachchi H.M."/>
            <person name="Berlin A.M."/>
            <person name="Chapman S.B."/>
            <person name="Gainer-Dewar J."/>
            <person name="Goldberg J."/>
            <person name="Griggs A."/>
            <person name="Gujja S."/>
            <person name="Hansen M."/>
            <person name="Howarth C."/>
            <person name="Imamovic A."/>
            <person name="Ireland A."/>
            <person name="Larimer J."/>
            <person name="McCowan C."/>
            <person name="Murphy C."/>
            <person name="Pearson M."/>
            <person name="Poon T.W."/>
            <person name="Priest M."/>
            <person name="Roberts A."/>
            <person name="Saif S."/>
            <person name="Shea T."/>
            <person name="Sisk P."/>
            <person name="Sykes S."/>
            <person name="Wortman J."/>
            <person name="Nusbaum C."/>
            <person name="Birren B."/>
        </authorList>
    </citation>
    <scope>NUCLEOTIDE SEQUENCE [LARGE SCALE GENOMIC DNA]</scope>
    <source>
        <strain evidence="5 6">CBS 119918</strain>
    </source>
</reference>
<comment type="subcellular location">
    <subcellularLocation>
        <location evidence="1 4">Nucleus</location>
    </subcellularLocation>
</comment>
<dbReference type="RefSeq" id="XP_013262680.1">
    <property type="nucleotide sequence ID" value="XM_013407226.1"/>
</dbReference>
<organism evidence="5 6">
    <name type="scientific">Exophiala aquamarina CBS 119918</name>
    <dbReference type="NCBI Taxonomy" id="1182545"/>
    <lineage>
        <taxon>Eukaryota</taxon>
        <taxon>Fungi</taxon>
        <taxon>Dikarya</taxon>
        <taxon>Ascomycota</taxon>
        <taxon>Pezizomycotina</taxon>
        <taxon>Eurotiomycetes</taxon>
        <taxon>Chaetothyriomycetidae</taxon>
        <taxon>Chaetothyriales</taxon>
        <taxon>Herpotrichiellaceae</taxon>
        <taxon>Exophiala</taxon>
    </lineage>
</organism>
<feature type="non-terminal residue" evidence="5">
    <location>
        <position position="251"/>
    </location>
</feature>
<keyword evidence="6" id="KW-1185">Reference proteome</keyword>
<dbReference type="EMBL" id="AMGV01000003">
    <property type="protein sequence ID" value="KEF60090.1"/>
    <property type="molecule type" value="Genomic_DNA"/>
</dbReference>
<dbReference type="Proteomes" id="UP000027920">
    <property type="component" value="Unassembled WGS sequence"/>
</dbReference>
<accession>A0A072PWV7</accession>
<evidence type="ECO:0000256" key="4">
    <source>
        <dbReference type="RuleBase" id="RU364152"/>
    </source>
</evidence>
<name>A0A072PWV7_9EURO</name>
<evidence type="ECO:0000313" key="5">
    <source>
        <dbReference type="EMBL" id="KEF60090.1"/>
    </source>
</evidence>
<proteinExistence type="inferred from homology"/>
<evidence type="ECO:0000256" key="1">
    <source>
        <dbReference type="ARBA" id="ARBA00004123"/>
    </source>
</evidence>
<comment type="function">
    <text evidence="4">Component of the Mediator complex, a coactivator involved in the regulated transcription of nearly all RNA polymerase II-dependent genes. Mediator functions as a bridge to convey information from gene-specific regulatory proteins to the basal RNA polymerase II transcription machinery. Mediator is recruited to promoters by direct interactions with regulatory proteins and serves as a scaffold for the assembly of a functional preinitiation complex with RNA polymerase II and the general transcription factors.</text>
</comment>
<gene>
    <name evidence="4" type="primary">MED20</name>
    <name evidence="5" type="ORF">A1O9_04940</name>
</gene>
<dbReference type="GO" id="GO:0003712">
    <property type="term" value="F:transcription coregulator activity"/>
    <property type="evidence" value="ECO:0007669"/>
    <property type="project" value="InterPro"/>
</dbReference>
<keyword evidence="4" id="KW-0805">Transcription regulation</keyword>
<dbReference type="InterPro" id="IPR013921">
    <property type="entry name" value="Mediator_Med20"/>
</dbReference>
<keyword evidence="4" id="KW-0804">Transcription</keyword>
<dbReference type="OrthoDB" id="1854899at2759"/>
<comment type="similarity">
    <text evidence="2 4">Belongs to the Mediator complex subunit 20 family.</text>
</comment>
<keyword evidence="3 4" id="KW-0539">Nucleus</keyword>
<dbReference type="HOGENOM" id="CLU_1065604_0_0_1"/>
<dbReference type="AlphaFoldDB" id="A0A072PWV7"/>